<dbReference type="PROSITE" id="PS00798">
    <property type="entry name" value="ALDOKETO_REDUCTASE_1"/>
    <property type="match status" value="1"/>
</dbReference>
<dbReference type="Pfam" id="PF00248">
    <property type="entry name" value="Aldo_ket_red"/>
    <property type="match status" value="1"/>
</dbReference>
<dbReference type="WBParaSite" id="PSU_v2.g13412.t1">
    <property type="protein sequence ID" value="PSU_v2.g13412.t1"/>
    <property type="gene ID" value="PSU_v2.g13412"/>
</dbReference>
<protein>
    <submittedName>
        <fullName evidence="3">NADP-dependent oxidoreductase domain-containing protein</fullName>
    </submittedName>
</protein>
<proteinExistence type="predicted"/>
<feature type="domain" description="NADP-dependent oxidoreductase" evidence="1">
    <location>
        <begin position="19"/>
        <end position="86"/>
    </location>
</feature>
<keyword evidence="2" id="KW-1185">Reference proteome</keyword>
<dbReference type="Proteomes" id="UP000887577">
    <property type="component" value="Unplaced"/>
</dbReference>
<evidence type="ECO:0000259" key="1">
    <source>
        <dbReference type="Pfam" id="PF00248"/>
    </source>
</evidence>
<organism evidence="2 3">
    <name type="scientific">Panagrolaimus superbus</name>
    <dbReference type="NCBI Taxonomy" id="310955"/>
    <lineage>
        <taxon>Eukaryota</taxon>
        <taxon>Metazoa</taxon>
        <taxon>Ecdysozoa</taxon>
        <taxon>Nematoda</taxon>
        <taxon>Chromadorea</taxon>
        <taxon>Rhabditida</taxon>
        <taxon>Tylenchina</taxon>
        <taxon>Panagrolaimomorpha</taxon>
        <taxon>Panagrolaimoidea</taxon>
        <taxon>Panagrolaimidae</taxon>
        <taxon>Panagrolaimus</taxon>
    </lineage>
</organism>
<dbReference type="InterPro" id="IPR020471">
    <property type="entry name" value="AKR"/>
</dbReference>
<name>A0A914Y3R2_9BILA</name>
<dbReference type="GO" id="GO:0016491">
    <property type="term" value="F:oxidoreductase activity"/>
    <property type="evidence" value="ECO:0007669"/>
    <property type="project" value="InterPro"/>
</dbReference>
<dbReference type="SUPFAM" id="SSF51430">
    <property type="entry name" value="NAD(P)-linked oxidoreductase"/>
    <property type="match status" value="1"/>
</dbReference>
<dbReference type="InterPro" id="IPR018170">
    <property type="entry name" value="Aldo/ket_reductase_CS"/>
</dbReference>
<dbReference type="PANTHER" id="PTHR11732">
    <property type="entry name" value="ALDO/KETO REDUCTASE"/>
    <property type="match status" value="1"/>
</dbReference>
<dbReference type="AlphaFoldDB" id="A0A914Y3R2"/>
<reference evidence="3" key="1">
    <citation type="submission" date="2022-11" db="UniProtKB">
        <authorList>
            <consortium name="WormBaseParasite"/>
        </authorList>
    </citation>
    <scope>IDENTIFICATION</scope>
</reference>
<dbReference type="InterPro" id="IPR036812">
    <property type="entry name" value="NAD(P)_OxRdtase_dom_sf"/>
</dbReference>
<evidence type="ECO:0000313" key="3">
    <source>
        <dbReference type="WBParaSite" id="PSU_v2.g13412.t1"/>
    </source>
</evidence>
<dbReference type="Gene3D" id="3.20.20.100">
    <property type="entry name" value="NADP-dependent oxidoreductase domain"/>
    <property type="match status" value="1"/>
</dbReference>
<dbReference type="InterPro" id="IPR023210">
    <property type="entry name" value="NADP_OxRdtase_dom"/>
</dbReference>
<sequence length="93" mass="10132">MTLKIPSIKMHNGVNIPIIGLGTAGNLESPDVNELKTAFRAAIDAGYRAFDTAAAYANEGIIGEFLEELFKEGNIKRSDIFITTKVGFLETNR</sequence>
<evidence type="ECO:0000313" key="2">
    <source>
        <dbReference type="Proteomes" id="UP000887577"/>
    </source>
</evidence>
<accession>A0A914Y3R2</accession>